<feature type="compositionally biased region" description="Basic and acidic residues" evidence="2">
    <location>
        <begin position="54"/>
        <end position="72"/>
    </location>
</feature>
<evidence type="ECO:0000256" key="2">
    <source>
        <dbReference type="SAM" id="MobiDB-lite"/>
    </source>
</evidence>
<feature type="region of interest" description="Disordered" evidence="2">
    <location>
        <begin position="302"/>
        <end position="334"/>
    </location>
</feature>
<feature type="compositionally biased region" description="Polar residues" evidence="2">
    <location>
        <begin position="38"/>
        <end position="53"/>
    </location>
</feature>
<accession>A0AAV7I2Z0</accession>
<gene>
    <name evidence="3" type="ORF">KQX54_014442</name>
</gene>
<feature type="compositionally biased region" description="Basic and acidic residues" evidence="2">
    <location>
        <begin position="94"/>
        <end position="114"/>
    </location>
</feature>
<sequence length="478" mass="56746">MQNKKASREILRLGRPKKEGGTASGEIMYNTRSKLKRSQSQTDIRTFTMSQESTKTKLNIEKNNAEKSHEEESDKEDDLDITIVNNGDFDLNDDTGKFDGVEDEDKKRRDKEKNSQVTKTTQEARNEEELNVLTTDGVNYQKLTDEIEELEESMKELINNENKKMELNWQLMLSQSVDEIRNEMKHNINTLINELKGQREKTPEEKNQKVCSDCANRREKEARMKQEMKDERRKWDDEREKLSKRCLLAEEELRKLENKARDKERNKDATTGRIERRLPYRNEDYVLRTDMRLNWNEERAPQIQGQNRNINRKVRNEKEERTNNNEVPEPQKPRPLNEEEFQQEMVLRNLKKNNLIVRHNYGSNLEAMIILQAKLNKKFDSRNAGPSGDKWISLRFRTHSEKIEVMKGRWNLKGTGIFLDDDETERQAEIAKWLRELSKKERQKGAMTKLGYMKICINYEWYYWDEKRGLTNDGGTEI</sequence>
<feature type="coiled-coil region" evidence="1">
    <location>
        <begin position="140"/>
        <end position="273"/>
    </location>
</feature>
<feature type="compositionally biased region" description="Basic and acidic residues" evidence="2">
    <location>
        <begin position="1"/>
        <end position="20"/>
    </location>
</feature>
<organism evidence="3 4">
    <name type="scientific">Cotesia glomerata</name>
    <name type="common">Lepidopteran parasitic wasp</name>
    <name type="synonym">Apanteles glomeratus</name>
    <dbReference type="NCBI Taxonomy" id="32391"/>
    <lineage>
        <taxon>Eukaryota</taxon>
        <taxon>Metazoa</taxon>
        <taxon>Ecdysozoa</taxon>
        <taxon>Arthropoda</taxon>
        <taxon>Hexapoda</taxon>
        <taxon>Insecta</taxon>
        <taxon>Pterygota</taxon>
        <taxon>Neoptera</taxon>
        <taxon>Endopterygota</taxon>
        <taxon>Hymenoptera</taxon>
        <taxon>Apocrita</taxon>
        <taxon>Ichneumonoidea</taxon>
        <taxon>Braconidae</taxon>
        <taxon>Microgastrinae</taxon>
        <taxon>Cotesia</taxon>
    </lineage>
</organism>
<feature type="region of interest" description="Disordered" evidence="2">
    <location>
        <begin position="1"/>
        <end position="125"/>
    </location>
</feature>
<evidence type="ECO:0000313" key="4">
    <source>
        <dbReference type="Proteomes" id="UP000826195"/>
    </source>
</evidence>
<protein>
    <submittedName>
        <fullName evidence="3">Uncharacterized protein</fullName>
    </submittedName>
</protein>
<keyword evidence="1" id="KW-0175">Coiled coil</keyword>
<dbReference type="Proteomes" id="UP000826195">
    <property type="component" value="Unassembled WGS sequence"/>
</dbReference>
<evidence type="ECO:0000313" key="3">
    <source>
        <dbReference type="EMBL" id="KAH0540198.1"/>
    </source>
</evidence>
<name>A0AAV7I2Z0_COTGL</name>
<reference evidence="3 4" key="1">
    <citation type="journal article" date="2021" name="J. Hered.">
        <title>A chromosome-level genome assembly of the parasitoid wasp, Cotesia glomerata (Hymenoptera: Braconidae).</title>
        <authorList>
            <person name="Pinto B.J."/>
            <person name="Weis J.J."/>
            <person name="Gamble T."/>
            <person name="Ode P.J."/>
            <person name="Paul R."/>
            <person name="Zaspel J.M."/>
        </authorList>
    </citation>
    <scope>NUCLEOTIDE SEQUENCE [LARGE SCALE GENOMIC DNA]</scope>
    <source>
        <strain evidence="3">CgM1</strain>
    </source>
</reference>
<dbReference type="EMBL" id="JAHXZJ010002609">
    <property type="protein sequence ID" value="KAH0540198.1"/>
    <property type="molecule type" value="Genomic_DNA"/>
</dbReference>
<feature type="compositionally biased region" description="Basic and acidic residues" evidence="2">
    <location>
        <begin position="314"/>
        <end position="334"/>
    </location>
</feature>
<evidence type="ECO:0000256" key="1">
    <source>
        <dbReference type="SAM" id="Coils"/>
    </source>
</evidence>
<dbReference type="AlphaFoldDB" id="A0AAV7I2Z0"/>
<keyword evidence="4" id="KW-1185">Reference proteome</keyword>
<proteinExistence type="predicted"/>
<comment type="caution">
    <text evidence="3">The sequence shown here is derived from an EMBL/GenBank/DDBJ whole genome shotgun (WGS) entry which is preliminary data.</text>
</comment>